<dbReference type="EMBL" id="DSGB01000004">
    <property type="protein sequence ID" value="HER95848.1"/>
    <property type="molecule type" value="Genomic_DNA"/>
</dbReference>
<dbReference type="InterPro" id="IPR007184">
    <property type="entry name" value="Mannoside_phosphorylase"/>
</dbReference>
<dbReference type="Pfam" id="PF04041">
    <property type="entry name" value="Glyco_hydro_130"/>
    <property type="match status" value="2"/>
</dbReference>
<name>A0A7V2B076_RHOMR</name>
<keyword evidence="2" id="KW-0808">Transferase</keyword>
<gene>
    <name evidence="4" type="ORF">ENO59_04950</name>
</gene>
<dbReference type="InterPro" id="IPR023296">
    <property type="entry name" value="Glyco_hydro_beta-prop_sf"/>
</dbReference>
<dbReference type="AlphaFoldDB" id="A0A7V2B076"/>
<sequence>MALLQRTAHPILSPRPELPWASGAVFNPSAWYDGTRVHLVFQAVTAGYRHSPLPNAQNNLLAYDFTPSVLGYATSTDGLHFTWREVPLLEPSEASDRYGLEEPRVTFLEGRYWITYTVRSTLGPGAEDGVHIGMASTIDFERLEKHGIIGPPGHSKGAVLFPRRLGGKIALLHHIEPDIQIVYFQDWEQLLQYAVYVWTEHLADIDEHVVLRPARLWERQKIVAGAPPLETPEGWLLLYCGVDETYTYRAGAALLDLDDPQRTIARTRVPLLEPELPFEREGVSPGGAVVIEDRLHVYYSAANKMVGHAAAPLRDVVDFVLEEQRRSWSMPRVYMLSTQGGQAAMRTLAQPVPVTVERLHGGQPVLEPLPQHPWESRVVLNPAAVLVEAGPELEQLMHAWELSAAQRERLRQAGGACVMIYRAQGAEGLPRGHAPSSLGLAVLTPTLELVQRWPEPIIRPDAVFQDLGAEDARCTRVGDTYYLFYTGYTTENPRFPSFLGRVHICLATTKDFIHWELHGPIPGDVNAVDNKNAALLPEPVDGQWLLLHRPLYGPHPMAIHLAEADRPEGPFRSRGLFMASYRYREFALSWIGAGGPPIALDKRRFLMIYHQGHLDWEGHREYDLAAALLDFNRPDPVVARLEPLMRPTGDQEKVGDPLLGVDNVLFACANYRWGPDLIIPYAAADSRIFGARVSFDALLEALMRMTTTEATTPKS</sequence>
<keyword evidence="1" id="KW-0328">Glycosyltransferase</keyword>
<evidence type="ECO:0000256" key="3">
    <source>
        <dbReference type="ARBA" id="ARBA00024356"/>
    </source>
</evidence>
<dbReference type="GO" id="GO:0016757">
    <property type="term" value="F:glycosyltransferase activity"/>
    <property type="evidence" value="ECO:0007669"/>
    <property type="project" value="UniProtKB-KW"/>
</dbReference>
<dbReference type="Gene3D" id="2.115.10.20">
    <property type="entry name" value="Glycosyl hydrolase domain, family 43"/>
    <property type="match status" value="2"/>
</dbReference>
<proteinExistence type="inferred from homology"/>
<evidence type="ECO:0000256" key="2">
    <source>
        <dbReference type="ARBA" id="ARBA00022679"/>
    </source>
</evidence>
<evidence type="ECO:0000256" key="1">
    <source>
        <dbReference type="ARBA" id="ARBA00022676"/>
    </source>
</evidence>
<keyword evidence="4" id="KW-0326">Glycosidase</keyword>
<dbReference type="SUPFAM" id="SSF75005">
    <property type="entry name" value="Arabinanase/levansucrase/invertase"/>
    <property type="match status" value="2"/>
</dbReference>
<protein>
    <submittedName>
        <fullName evidence="4">Glycosidase</fullName>
    </submittedName>
</protein>
<dbReference type="GO" id="GO:0016798">
    <property type="term" value="F:hydrolase activity, acting on glycosyl bonds"/>
    <property type="evidence" value="ECO:0007669"/>
    <property type="project" value="UniProtKB-KW"/>
</dbReference>
<accession>A0A7V2B076</accession>
<evidence type="ECO:0000313" key="4">
    <source>
        <dbReference type="EMBL" id="HER95848.1"/>
    </source>
</evidence>
<comment type="similarity">
    <text evidence="3">Belongs to the glycosyl hydrolase 130 family.</text>
</comment>
<organism evidence="4">
    <name type="scientific">Rhodothermus marinus</name>
    <name type="common">Rhodothermus obamensis</name>
    <dbReference type="NCBI Taxonomy" id="29549"/>
    <lineage>
        <taxon>Bacteria</taxon>
        <taxon>Pseudomonadati</taxon>
        <taxon>Rhodothermota</taxon>
        <taxon>Rhodothermia</taxon>
        <taxon>Rhodothermales</taxon>
        <taxon>Rhodothermaceae</taxon>
        <taxon>Rhodothermus</taxon>
    </lineage>
</organism>
<dbReference type="PANTHER" id="PTHR34106:SF4">
    <property type="entry name" value="BLL5143 PROTEIN"/>
    <property type="match status" value="1"/>
</dbReference>
<keyword evidence="4" id="KW-0378">Hydrolase</keyword>
<dbReference type="PANTHER" id="PTHR34106">
    <property type="entry name" value="GLYCOSIDASE"/>
    <property type="match status" value="1"/>
</dbReference>
<reference evidence="4" key="1">
    <citation type="journal article" date="2020" name="mSystems">
        <title>Genome- and Community-Level Interaction Insights into Carbon Utilization and Element Cycling Functions of Hydrothermarchaeota in Hydrothermal Sediment.</title>
        <authorList>
            <person name="Zhou Z."/>
            <person name="Liu Y."/>
            <person name="Xu W."/>
            <person name="Pan J."/>
            <person name="Luo Z.H."/>
            <person name="Li M."/>
        </authorList>
    </citation>
    <scope>NUCLEOTIDE SEQUENCE [LARGE SCALE GENOMIC DNA]</scope>
    <source>
        <strain evidence="4">SpSt-143</strain>
    </source>
</reference>
<comment type="caution">
    <text evidence="4">The sequence shown here is derived from an EMBL/GenBank/DDBJ whole genome shotgun (WGS) entry which is preliminary data.</text>
</comment>